<feature type="domain" description="Amino acid transporter transmembrane" evidence="7">
    <location>
        <begin position="60"/>
        <end position="152"/>
    </location>
</feature>
<proteinExistence type="predicted"/>
<dbReference type="InterPro" id="IPR013057">
    <property type="entry name" value="AA_transpt_TM"/>
</dbReference>
<dbReference type="Pfam" id="PF01490">
    <property type="entry name" value="Aa_trans"/>
    <property type="match status" value="1"/>
</dbReference>
<name>A0A9W6TC29_9STRA</name>
<dbReference type="OrthoDB" id="655540at2759"/>
<evidence type="ECO:0000313" key="9">
    <source>
        <dbReference type="Proteomes" id="UP001165083"/>
    </source>
</evidence>
<organism evidence="8 9">
    <name type="scientific">Phytophthora lilii</name>
    <dbReference type="NCBI Taxonomy" id="2077276"/>
    <lineage>
        <taxon>Eukaryota</taxon>
        <taxon>Sar</taxon>
        <taxon>Stramenopiles</taxon>
        <taxon>Oomycota</taxon>
        <taxon>Peronosporomycetes</taxon>
        <taxon>Peronosporales</taxon>
        <taxon>Peronosporaceae</taxon>
        <taxon>Phytophthora</taxon>
    </lineage>
</organism>
<evidence type="ECO:0000256" key="3">
    <source>
        <dbReference type="ARBA" id="ARBA00022989"/>
    </source>
</evidence>
<evidence type="ECO:0000259" key="7">
    <source>
        <dbReference type="Pfam" id="PF01490"/>
    </source>
</evidence>
<evidence type="ECO:0000256" key="4">
    <source>
        <dbReference type="ARBA" id="ARBA00023136"/>
    </source>
</evidence>
<evidence type="ECO:0000256" key="5">
    <source>
        <dbReference type="SAM" id="MobiDB-lite"/>
    </source>
</evidence>
<keyword evidence="3 6" id="KW-1133">Transmembrane helix</keyword>
<protein>
    <submittedName>
        <fullName evidence="8">Unnamed protein product</fullName>
    </submittedName>
</protein>
<gene>
    <name evidence="8" type="ORF">Plil01_000042500</name>
</gene>
<evidence type="ECO:0000256" key="6">
    <source>
        <dbReference type="SAM" id="Phobius"/>
    </source>
</evidence>
<dbReference type="AlphaFoldDB" id="A0A9W6TC29"/>
<evidence type="ECO:0000256" key="1">
    <source>
        <dbReference type="ARBA" id="ARBA00004370"/>
    </source>
</evidence>
<feature type="transmembrane region" description="Helical" evidence="6">
    <location>
        <begin position="136"/>
        <end position="154"/>
    </location>
</feature>
<comment type="subcellular location">
    <subcellularLocation>
        <location evidence="1">Membrane</location>
    </subcellularLocation>
</comment>
<feature type="compositionally biased region" description="Polar residues" evidence="5">
    <location>
        <begin position="27"/>
        <end position="37"/>
    </location>
</feature>
<accession>A0A9W6TC29</accession>
<dbReference type="EMBL" id="BSXW01000012">
    <property type="protein sequence ID" value="GMF09530.1"/>
    <property type="molecule type" value="Genomic_DNA"/>
</dbReference>
<feature type="transmembrane region" description="Helical" evidence="6">
    <location>
        <begin position="101"/>
        <end position="124"/>
    </location>
</feature>
<keyword evidence="9" id="KW-1185">Reference proteome</keyword>
<evidence type="ECO:0000256" key="2">
    <source>
        <dbReference type="ARBA" id="ARBA00022692"/>
    </source>
</evidence>
<feature type="transmembrane region" description="Helical" evidence="6">
    <location>
        <begin position="77"/>
        <end position="94"/>
    </location>
</feature>
<dbReference type="Proteomes" id="UP001165083">
    <property type="component" value="Unassembled WGS sequence"/>
</dbReference>
<evidence type="ECO:0000313" key="8">
    <source>
        <dbReference type="EMBL" id="GMF09530.1"/>
    </source>
</evidence>
<keyword evidence="4 6" id="KW-0472">Membrane</keyword>
<comment type="caution">
    <text evidence="8">The sequence shown here is derived from an EMBL/GenBank/DDBJ whole genome shotgun (WGS) entry which is preliminary data.</text>
</comment>
<sequence length="191" mass="21241">MNEDIENGFGFEESATPGDALAKQSDAGLSNTNNSVLHSARRSKMSYVSVADSERVHKDNEEEEAAEYTGTNVLKYVALRIAIVVILVILAIVFKDHFSEFADFVGASCITMNCILLPIVFYLIKAWERVPVYEKVAAIIVVIVCFILGCYVTYTTGKALFAPTENDAEFPFCDSEFENTIYYNYTATHEA</sequence>
<reference evidence="8" key="1">
    <citation type="submission" date="2023-04" db="EMBL/GenBank/DDBJ databases">
        <title>Phytophthora lilii NBRC 32176.</title>
        <authorList>
            <person name="Ichikawa N."/>
            <person name="Sato H."/>
            <person name="Tonouchi N."/>
        </authorList>
    </citation>
    <scope>NUCLEOTIDE SEQUENCE</scope>
    <source>
        <strain evidence="8">NBRC 32176</strain>
    </source>
</reference>
<dbReference type="GO" id="GO:0016020">
    <property type="term" value="C:membrane"/>
    <property type="evidence" value="ECO:0007669"/>
    <property type="project" value="UniProtKB-SubCell"/>
</dbReference>
<feature type="region of interest" description="Disordered" evidence="5">
    <location>
        <begin position="1"/>
        <end position="37"/>
    </location>
</feature>
<keyword evidence="2 6" id="KW-0812">Transmembrane</keyword>